<evidence type="ECO:0000313" key="1">
    <source>
        <dbReference type="EMBL" id="KAI8420815.1"/>
    </source>
</evidence>
<sequence length="1011" mass="112891">MLGIPTPEPSQTGGKDIGYLLQKVETEKPASPDLEQVTITIEQHFSKLSAEILTHKREVLGIIEKLKDIEKDSLVKAKHDVAKAIKDSNNVMSSLKTALSCQENTLVNVSTLLNDAKNILTKPWYLSRDESNKLPLKVTVNDDLCMLISDYIQLEGNAKAQYKLRASHELDGYIPPPPLSPVFPPLLLKDAGNKNIETAQCGIPQYEPEFTIVNGTNEILQALNATNKNGETANERPPDAKEIPKCGPEIILNGANDDQQTPVPECQKPVVDPVSKPLPNNYLRPLRPGKKELVVITHMEDLDEFYIQRAIEESTLHKMTEELQPNLKKIEHKDISIDGMYVVRSDTKFMRCQVYTADDSDANDPTYYVTCLDFGCTLPVKLKDLRDAPSTFAVGSPEGRYPTPLAIRCRLANCKPKDGVWTKRDVDFVRQIIDNKPVTIEISHIGAHVACDVTTADGTSIAHALAFHSRAVLLQPNLPKSLDEDFNKLSHNLNQSYSLSDTSGSVYLPEIGLVCVVHVSTEKKEQIGIDYSGWARAIVKSIGEGVVNVFLPDVGCCLEVEWHHLRRIKQKFTEIRGLSSECYLAGLQTEWCEDATDQLNSYKGRLLKLKVDKKHERKTVGAILFWKSEQGNVCINEKVAAYIVDEANEFENSGLMNVSDKSVEKISEVEPSSSTNLAEVTSPELPKMPKLVQKESGSLRLEAKILYYESPALIYVTVIPQQKTFNMLFEDIQKFYSKRKSTRRGNWKINDRCCALCIQSVTWRRATILDLKKDSATVFYTDFACTETIPISNLKKLHPDFEDIGNAAIKCHLAGVKPTEGQEWPSQTIEFLKEKLDSYKRIFITRVGPFEDKSMPIELWVYHTDQGSALEPDKSEWRCLNKAIIKQNLAVSDINCLAGNESCEGEMSFLNLTSGSDWLQVPPMRDTQVSPGASSSSSTLAGYNINSENTLFISDWLPAEPLKCTAFTGMPTMVLVLLRTLPMSEATRRRTTALNPCVRACANIADAILSY</sequence>
<dbReference type="EMBL" id="CM046113">
    <property type="protein sequence ID" value="KAI8420815.1"/>
    <property type="molecule type" value="Genomic_DNA"/>
</dbReference>
<gene>
    <name evidence="1" type="ORF">MSG28_008016</name>
</gene>
<name>A0ACC0J9K4_CHOFU</name>
<keyword evidence="2" id="KW-1185">Reference proteome</keyword>
<evidence type="ECO:0000313" key="2">
    <source>
        <dbReference type="Proteomes" id="UP001064048"/>
    </source>
</evidence>
<accession>A0ACC0J9K4</accession>
<comment type="caution">
    <text evidence="1">The sequence shown here is derived from an EMBL/GenBank/DDBJ whole genome shotgun (WGS) entry which is preliminary data.</text>
</comment>
<protein>
    <submittedName>
        <fullName evidence="1">Uncharacterized protein</fullName>
    </submittedName>
</protein>
<organism evidence="1 2">
    <name type="scientific">Choristoneura fumiferana</name>
    <name type="common">Spruce budworm moth</name>
    <name type="synonym">Archips fumiferana</name>
    <dbReference type="NCBI Taxonomy" id="7141"/>
    <lineage>
        <taxon>Eukaryota</taxon>
        <taxon>Metazoa</taxon>
        <taxon>Ecdysozoa</taxon>
        <taxon>Arthropoda</taxon>
        <taxon>Hexapoda</taxon>
        <taxon>Insecta</taxon>
        <taxon>Pterygota</taxon>
        <taxon>Neoptera</taxon>
        <taxon>Endopterygota</taxon>
        <taxon>Lepidoptera</taxon>
        <taxon>Glossata</taxon>
        <taxon>Ditrysia</taxon>
        <taxon>Tortricoidea</taxon>
        <taxon>Tortricidae</taxon>
        <taxon>Tortricinae</taxon>
        <taxon>Choristoneura</taxon>
    </lineage>
</organism>
<dbReference type="Proteomes" id="UP001064048">
    <property type="component" value="Chromosome 13"/>
</dbReference>
<reference evidence="1 2" key="1">
    <citation type="journal article" date="2022" name="Genome Biol. Evol.">
        <title>The Spruce Budworm Genome: Reconstructing the Evolutionary History of Antifreeze Proteins.</title>
        <authorList>
            <person name="Beliveau C."/>
            <person name="Gagne P."/>
            <person name="Picq S."/>
            <person name="Vernygora O."/>
            <person name="Keeling C.I."/>
            <person name="Pinkney K."/>
            <person name="Doucet D."/>
            <person name="Wen F."/>
            <person name="Johnston J.S."/>
            <person name="Maaroufi H."/>
            <person name="Boyle B."/>
            <person name="Laroche J."/>
            <person name="Dewar K."/>
            <person name="Juretic N."/>
            <person name="Blackburn G."/>
            <person name="Nisole A."/>
            <person name="Brunet B."/>
            <person name="Brandao M."/>
            <person name="Lumley L."/>
            <person name="Duan J."/>
            <person name="Quan G."/>
            <person name="Lucarotti C.J."/>
            <person name="Roe A.D."/>
            <person name="Sperling F.A.H."/>
            <person name="Levesque R.C."/>
            <person name="Cusson M."/>
        </authorList>
    </citation>
    <scope>NUCLEOTIDE SEQUENCE [LARGE SCALE GENOMIC DNA]</scope>
    <source>
        <strain evidence="1">Glfc:IPQL:Cfum</strain>
    </source>
</reference>
<proteinExistence type="predicted"/>